<dbReference type="Gene3D" id="1.20.1250.20">
    <property type="entry name" value="MFS general substrate transporter like domains"/>
    <property type="match status" value="1"/>
</dbReference>
<feature type="transmembrane region" description="Helical" evidence="7">
    <location>
        <begin position="375"/>
        <end position="398"/>
    </location>
</feature>
<evidence type="ECO:0008006" key="10">
    <source>
        <dbReference type="Google" id="ProtNLM"/>
    </source>
</evidence>
<evidence type="ECO:0000256" key="6">
    <source>
        <dbReference type="ARBA" id="ARBA00023136"/>
    </source>
</evidence>
<feature type="transmembrane region" description="Helical" evidence="7">
    <location>
        <begin position="336"/>
        <end position="354"/>
    </location>
</feature>
<evidence type="ECO:0000256" key="4">
    <source>
        <dbReference type="ARBA" id="ARBA00022692"/>
    </source>
</evidence>
<dbReference type="CDD" id="cd17484">
    <property type="entry name" value="MFS_FBT"/>
    <property type="match status" value="1"/>
</dbReference>
<dbReference type="Pfam" id="PF03092">
    <property type="entry name" value="BT1"/>
    <property type="match status" value="1"/>
</dbReference>
<evidence type="ECO:0000256" key="7">
    <source>
        <dbReference type="SAM" id="Phobius"/>
    </source>
</evidence>
<evidence type="ECO:0000256" key="1">
    <source>
        <dbReference type="ARBA" id="ARBA00004141"/>
    </source>
</evidence>
<feature type="transmembrane region" description="Helical" evidence="7">
    <location>
        <begin position="104"/>
        <end position="122"/>
    </location>
</feature>
<dbReference type="OrthoDB" id="754047at2759"/>
<reference evidence="8 9" key="1">
    <citation type="submission" date="2016-11" db="EMBL/GenBank/DDBJ databases">
        <title>The macronuclear genome of Stentor coeruleus: a giant cell with tiny introns.</title>
        <authorList>
            <person name="Slabodnick M."/>
            <person name="Ruby J.G."/>
            <person name="Reiff S.B."/>
            <person name="Swart E.C."/>
            <person name="Gosai S."/>
            <person name="Prabakaran S."/>
            <person name="Witkowska E."/>
            <person name="Larue G.E."/>
            <person name="Fisher S."/>
            <person name="Freeman R.M."/>
            <person name="Gunawardena J."/>
            <person name="Chu W."/>
            <person name="Stover N.A."/>
            <person name="Gregory B.D."/>
            <person name="Nowacki M."/>
            <person name="Derisi J."/>
            <person name="Roy S.W."/>
            <person name="Marshall W.F."/>
            <person name="Sood P."/>
        </authorList>
    </citation>
    <scope>NUCLEOTIDE SEQUENCE [LARGE SCALE GENOMIC DNA]</scope>
    <source>
        <strain evidence="8">WM001</strain>
    </source>
</reference>
<keyword evidence="3" id="KW-0813">Transport</keyword>
<evidence type="ECO:0000313" key="9">
    <source>
        <dbReference type="Proteomes" id="UP000187209"/>
    </source>
</evidence>
<accession>A0A1R2BWF0</accession>
<dbReference type="PANTHER" id="PTHR31585:SF0">
    <property type="entry name" value="FOLATE-BIOPTERIN TRANSPORTER 1, CHLOROPLASTIC"/>
    <property type="match status" value="1"/>
</dbReference>
<evidence type="ECO:0000256" key="3">
    <source>
        <dbReference type="ARBA" id="ARBA00022448"/>
    </source>
</evidence>
<feature type="transmembrane region" description="Helical" evidence="7">
    <location>
        <begin position="168"/>
        <end position="188"/>
    </location>
</feature>
<dbReference type="InterPro" id="IPR039309">
    <property type="entry name" value="BT1"/>
</dbReference>
<protein>
    <recommendedName>
        <fullName evidence="10">Major facilitator superfamily (MFS) profile domain-containing protein</fullName>
    </recommendedName>
</protein>
<feature type="transmembrane region" description="Helical" evidence="7">
    <location>
        <begin position="194"/>
        <end position="214"/>
    </location>
</feature>
<feature type="transmembrane region" description="Helical" evidence="7">
    <location>
        <begin position="410"/>
        <end position="429"/>
    </location>
</feature>
<organism evidence="8 9">
    <name type="scientific">Stentor coeruleus</name>
    <dbReference type="NCBI Taxonomy" id="5963"/>
    <lineage>
        <taxon>Eukaryota</taxon>
        <taxon>Sar</taxon>
        <taxon>Alveolata</taxon>
        <taxon>Ciliophora</taxon>
        <taxon>Postciliodesmatophora</taxon>
        <taxon>Heterotrichea</taxon>
        <taxon>Heterotrichida</taxon>
        <taxon>Stentoridae</taxon>
        <taxon>Stentor</taxon>
    </lineage>
</organism>
<proteinExistence type="inferred from homology"/>
<feature type="transmembrane region" description="Helical" evidence="7">
    <location>
        <begin position="306"/>
        <end position="324"/>
    </location>
</feature>
<dbReference type="GO" id="GO:0016020">
    <property type="term" value="C:membrane"/>
    <property type="evidence" value="ECO:0007669"/>
    <property type="project" value="UniProtKB-SubCell"/>
</dbReference>
<comment type="subcellular location">
    <subcellularLocation>
        <location evidence="1">Membrane</location>
        <topology evidence="1">Multi-pass membrane protein</topology>
    </subcellularLocation>
</comment>
<feature type="transmembrane region" description="Helical" evidence="7">
    <location>
        <begin position="73"/>
        <end position="92"/>
    </location>
</feature>
<dbReference type="PANTHER" id="PTHR31585">
    <property type="entry name" value="FOLATE-BIOPTERIN TRANSPORTER 1, CHLOROPLASTIC"/>
    <property type="match status" value="1"/>
</dbReference>
<dbReference type="SUPFAM" id="SSF103473">
    <property type="entry name" value="MFS general substrate transporter"/>
    <property type="match status" value="1"/>
</dbReference>
<dbReference type="Proteomes" id="UP000187209">
    <property type="component" value="Unassembled WGS sequence"/>
</dbReference>
<keyword evidence="5 7" id="KW-1133">Transmembrane helix</keyword>
<comment type="caution">
    <text evidence="8">The sequence shown here is derived from an EMBL/GenBank/DDBJ whole genome shotgun (WGS) entry which is preliminary data.</text>
</comment>
<keyword evidence="4 7" id="KW-0812">Transmembrane</keyword>
<keyword evidence="6 7" id="KW-0472">Membrane</keyword>
<feature type="transmembrane region" description="Helical" evidence="7">
    <location>
        <begin position="271"/>
        <end position="294"/>
    </location>
</feature>
<evidence type="ECO:0000256" key="2">
    <source>
        <dbReference type="ARBA" id="ARBA00007015"/>
    </source>
</evidence>
<comment type="similarity">
    <text evidence="2">Belongs to the major facilitator superfamily. Folate-biopterin transporter (TC 2.A.71) family.</text>
</comment>
<dbReference type="AlphaFoldDB" id="A0A1R2BWF0"/>
<keyword evidence="9" id="KW-1185">Reference proteome</keyword>
<name>A0A1R2BWF0_9CILI</name>
<dbReference type="InterPro" id="IPR036259">
    <property type="entry name" value="MFS_trans_sf"/>
</dbReference>
<evidence type="ECO:0000256" key="5">
    <source>
        <dbReference type="ARBA" id="ARBA00022989"/>
    </source>
</evidence>
<gene>
    <name evidence="8" type="ORF">SteCoe_18506</name>
</gene>
<evidence type="ECO:0000313" key="8">
    <source>
        <dbReference type="EMBL" id="OMJ81094.1"/>
    </source>
</evidence>
<dbReference type="EMBL" id="MPUH01000394">
    <property type="protein sequence ID" value="OMJ81094.1"/>
    <property type="molecule type" value="Genomic_DNA"/>
</dbReference>
<sequence length="463" mass="52738">MSGLFTNCSQRIQILFNEKIVSKYKYMINTFGFNTLIVLFCVYWSQGFKSLCSLAITFYYKDLFHLEPAETQYIRTFSFIAWFIKPIYGLISDNIPIAGYYRKSYLFIWGVIGILSMLSILLHNNLYLSIIAFVINEFSQAFCDVIADAIMVEKSRNDEAGSSALQTFSWTVLAIGGFLGSIFGGLLLETFSPRTIIALSAICPFLIIVSAYHLEENSNERKDFYTQVQTLLEIFKKPQIIKPLLFILVLSGVTPRFSELFTYYMTDVLKFSTTFMGSLQVAAYISVIIGSWVYHIFLKNLEYRSIIGIGQIVMMLINFFDLGLVTELYKRLSLPAWTFVLFGDILGGVVSFTFKSMPLLVMNAKICPVGIEGTFYALFTSVTNLSYSISGFFGGFLVKAFDIKTGNYELFWLLVCIQIFSQLIPLVFLKLLPKIGMEQQEEVVDVELLDDDLENDEEKTHKL</sequence>